<dbReference type="EMBL" id="CP003236">
    <property type="protein sequence ID" value="AFK54532.1"/>
    <property type="molecule type" value="Genomic_DNA"/>
</dbReference>
<feature type="domain" description="Glycosyltransferase family 28 N-terminal" evidence="1">
    <location>
        <begin position="5"/>
        <end position="78"/>
    </location>
</feature>
<dbReference type="PATRIC" id="fig|1110502.3.peg.2761"/>
<dbReference type="GO" id="GO:0016758">
    <property type="term" value="F:hexosyltransferase activity"/>
    <property type="evidence" value="ECO:0007669"/>
    <property type="project" value="InterPro"/>
</dbReference>
<accession>I3TP44</accession>
<evidence type="ECO:0000259" key="1">
    <source>
        <dbReference type="Pfam" id="PF03033"/>
    </source>
</evidence>
<dbReference type="GO" id="GO:0005975">
    <property type="term" value="P:carbohydrate metabolic process"/>
    <property type="evidence" value="ECO:0007669"/>
    <property type="project" value="InterPro"/>
</dbReference>
<dbReference type="HOGENOM" id="CLU_000537_8_4_5"/>
<dbReference type="InterPro" id="IPR002213">
    <property type="entry name" value="UDP_glucos_trans"/>
</dbReference>
<dbReference type="Gene3D" id="3.40.50.2000">
    <property type="entry name" value="Glycogen Phosphorylase B"/>
    <property type="match status" value="2"/>
</dbReference>
<proteinExistence type="predicted"/>
<reference evidence="2 3" key="1">
    <citation type="journal article" date="2012" name="J. Am. Chem. Soc.">
        <title>Bacterial biosynthesis and maturation of the didemnin anti-cancer agents.</title>
        <authorList>
            <person name="Xu Y."/>
            <person name="Kersten R.D."/>
            <person name="Nam S.J."/>
            <person name="Lu L."/>
            <person name="Al-Suwailem A.M."/>
            <person name="Zheng H."/>
            <person name="Fenical W."/>
            <person name="Dorrestein P.C."/>
            <person name="Moore B.S."/>
            <person name="Qian P.Y."/>
        </authorList>
    </citation>
    <scope>NUCLEOTIDE SEQUENCE [LARGE SCALE GENOMIC DNA]</scope>
    <source>
        <strain evidence="2 3">KA081020-065</strain>
    </source>
</reference>
<protein>
    <submittedName>
        <fullName evidence="2">UDP-glucose:sterol glucosyltransferase</fullName>
    </submittedName>
</protein>
<dbReference type="GO" id="GO:0033072">
    <property type="term" value="P:vancomycin biosynthetic process"/>
    <property type="evidence" value="ECO:0007669"/>
    <property type="project" value="UniProtKB-ARBA"/>
</dbReference>
<dbReference type="PANTHER" id="PTHR48050">
    <property type="entry name" value="STEROL 3-BETA-GLUCOSYLTRANSFERASE"/>
    <property type="match status" value="1"/>
</dbReference>
<dbReference type="eggNOG" id="COG1819">
    <property type="taxonomic scope" value="Bacteria"/>
</dbReference>
<organism evidence="2 3">
    <name type="scientific">Tistrella mobilis (strain KA081020-065)</name>
    <dbReference type="NCBI Taxonomy" id="1110502"/>
    <lineage>
        <taxon>Bacteria</taxon>
        <taxon>Pseudomonadati</taxon>
        <taxon>Pseudomonadota</taxon>
        <taxon>Alphaproteobacteria</taxon>
        <taxon>Geminicoccales</taxon>
        <taxon>Geminicoccaceae</taxon>
        <taxon>Tistrella</taxon>
    </lineage>
</organism>
<evidence type="ECO:0000313" key="3">
    <source>
        <dbReference type="Proteomes" id="UP000005258"/>
    </source>
</evidence>
<dbReference type="PANTHER" id="PTHR48050:SF13">
    <property type="entry name" value="STEROL 3-BETA-GLUCOSYLTRANSFERASE UGT80A2"/>
    <property type="match status" value="1"/>
</dbReference>
<dbReference type="Pfam" id="PF03033">
    <property type="entry name" value="Glyco_transf_28"/>
    <property type="match status" value="1"/>
</dbReference>
<dbReference type="CDD" id="cd03784">
    <property type="entry name" value="GT1_Gtf-like"/>
    <property type="match status" value="1"/>
</dbReference>
<dbReference type="RefSeq" id="WP_014746209.1">
    <property type="nucleotide sequence ID" value="NC_017956.1"/>
</dbReference>
<evidence type="ECO:0000313" key="2">
    <source>
        <dbReference type="EMBL" id="AFK54532.1"/>
    </source>
</evidence>
<dbReference type="InterPro" id="IPR050426">
    <property type="entry name" value="Glycosyltransferase_28"/>
</dbReference>
<name>I3TP44_TISMK</name>
<sequence>MARLLLLTAGTEGDVRPFVNLATRLVARGHEVGLAAPAGDAEMVAESGAQHLKLAIDFRDMARQGQAHAAGLPGLIDRLTRTHTLTGAGTLTRVADALFETTARGRSFRPDAIIAHPKYTGAADLAQALQVPWAQVALLPCIAPTAVVPNAALFARDMGPWANRASYCLTPLLARPLAGRTDRWRADILGLPPRRKAPPPAARLVLNAFSAALLPRIDDWGPEVVTTGFWRAEDDAAADAGLPIEAAAFATRATARRRPLIHIGFGSMSGVDGNGVARSLARAIERADVAALVTTGWGGIDGRALDRLAGDRVLVLDRMPHARVFPHVDLVVHHGGVGTLASGLMADRAAVICPWGADQPFWAARAVDGGYGLRGPGLRQLAAGGLGTGDRLGRTIRRALRHGPLTDTARRIGRRLRAEDGAHAAMLAIEDMLRSR</sequence>
<dbReference type="STRING" id="1110502.TMO_2694"/>
<dbReference type="SUPFAM" id="SSF53756">
    <property type="entry name" value="UDP-Glycosyltransferase/glycogen phosphorylase"/>
    <property type="match status" value="1"/>
</dbReference>
<keyword evidence="3" id="KW-1185">Reference proteome</keyword>
<dbReference type="KEGG" id="tmo:TMO_2694"/>
<dbReference type="InterPro" id="IPR004276">
    <property type="entry name" value="GlycoTrans_28_N"/>
</dbReference>
<gene>
    <name evidence="2" type="ordered locus">TMO_2694</name>
</gene>
<dbReference type="AlphaFoldDB" id="I3TP44"/>
<dbReference type="GO" id="GO:0008194">
    <property type="term" value="F:UDP-glycosyltransferase activity"/>
    <property type="evidence" value="ECO:0007669"/>
    <property type="project" value="InterPro"/>
</dbReference>
<dbReference type="Proteomes" id="UP000005258">
    <property type="component" value="Chromosome"/>
</dbReference>